<feature type="chain" id="PRO_5002096359" description="EndoU domain-containing protein" evidence="1">
    <location>
        <begin position="22"/>
        <end position="68"/>
    </location>
</feature>
<feature type="domain" description="EndoU" evidence="2">
    <location>
        <begin position="23"/>
        <end position="68"/>
    </location>
</feature>
<proteinExistence type="predicted"/>
<accession>A0A0B2VVT8</accession>
<evidence type="ECO:0000256" key="1">
    <source>
        <dbReference type="SAM" id="SignalP"/>
    </source>
</evidence>
<organism evidence="3 4">
    <name type="scientific">Toxocara canis</name>
    <name type="common">Canine roundworm</name>
    <dbReference type="NCBI Taxonomy" id="6265"/>
    <lineage>
        <taxon>Eukaryota</taxon>
        <taxon>Metazoa</taxon>
        <taxon>Ecdysozoa</taxon>
        <taxon>Nematoda</taxon>
        <taxon>Chromadorea</taxon>
        <taxon>Rhabditida</taxon>
        <taxon>Spirurina</taxon>
        <taxon>Ascaridomorpha</taxon>
        <taxon>Ascaridoidea</taxon>
        <taxon>Toxocaridae</taxon>
        <taxon>Toxocara</taxon>
    </lineage>
</organism>
<keyword evidence="1" id="KW-0732">Signal</keyword>
<dbReference type="EMBL" id="JPKZ01000871">
    <property type="protein sequence ID" value="KHN85075.1"/>
    <property type="molecule type" value="Genomic_DNA"/>
</dbReference>
<feature type="signal peptide" evidence="1">
    <location>
        <begin position="1"/>
        <end position="21"/>
    </location>
</feature>
<keyword evidence="4" id="KW-1185">Reference proteome</keyword>
<name>A0A0B2VVT8_TOXCA</name>
<gene>
    <name evidence="3" type="ORF">Tcan_03434</name>
</gene>
<comment type="caution">
    <text evidence="3">The sequence shown here is derived from an EMBL/GenBank/DDBJ whole genome shotgun (WGS) entry which is preliminary data.</text>
</comment>
<dbReference type="AlphaFoldDB" id="A0A0B2VVT8"/>
<dbReference type="PROSITE" id="PS51959">
    <property type="entry name" value="ENDOU"/>
    <property type="match status" value="1"/>
</dbReference>
<dbReference type="InterPro" id="IPR018998">
    <property type="entry name" value="EndoU_C"/>
</dbReference>
<reference evidence="3 4" key="1">
    <citation type="submission" date="2014-11" db="EMBL/GenBank/DDBJ databases">
        <title>Genetic blueprint of the zoonotic pathogen Toxocara canis.</title>
        <authorList>
            <person name="Zhu X.-Q."/>
            <person name="Korhonen P.K."/>
            <person name="Cai H."/>
            <person name="Young N.D."/>
            <person name="Nejsum P."/>
            <person name="von Samson-Himmelstjerna G."/>
            <person name="Boag P.R."/>
            <person name="Tan P."/>
            <person name="Li Q."/>
            <person name="Min J."/>
            <person name="Yang Y."/>
            <person name="Wang X."/>
            <person name="Fang X."/>
            <person name="Hall R.S."/>
            <person name="Hofmann A."/>
            <person name="Sternberg P.W."/>
            <person name="Jex A.R."/>
            <person name="Gasser R.B."/>
        </authorList>
    </citation>
    <scope>NUCLEOTIDE SEQUENCE [LARGE SCALE GENOMIC DNA]</scope>
    <source>
        <strain evidence="3">PN_DK_2014</strain>
    </source>
</reference>
<evidence type="ECO:0000259" key="2">
    <source>
        <dbReference type="PROSITE" id="PS51959"/>
    </source>
</evidence>
<dbReference type="Proteomes" id="UP000031036">
    <property type="component" value="Unassembled WGS sequence"/>
</dbReference>
<sequence>MSPLLRILLSLSITRVHLTNGLTINDVNSVLETLAKLDKNAAGSDDITLNYQNMASGKDFTHDNAPKP</sequence>
<evidence type="ECO:0000313" key="4">
    <source>
        <dbReference type="Proteomes" id="UP000031036"/>
    </source>
</evidence>
<dbReference type="OrthoDB" id="430326at2759"/>
<protein>
    <recommendedName>
        <fullName evidence="2">EndoU domain-containing protein</fullName>
    </recommendedName>
</protein>
<dbReference type="GO" id="GO:0004521">
    <property type="term" value="F:RNA endonuclease activity"/>
    <property type="evidence" value="ECO:0007669"/>
    <property type="project" value="InterPro"/>
</dbReference>
<evidence type="ECO:0000313" key="3">
    <source>
        <dbReference type="EMBL" id="KHN85075.1"/>
    </source>
</evidence>